<feature type="signal peptide" evidence="1">
    <location>
        <begin position="1"/>
        <end position="16"/>
    </location>
</feature>
<name>A0A2M4D3A5_ANODA</name>
<dbReference type="EMBL" id="GGFL01007886">
    <property type="protein sequence ID" value="MBW72064.1"/>
    <property type="molecule type" value="Transcribed_RNA"/>
</dbReference>
<organism evidence="2">
    <name type="scientific">Anopheles darlingi</name>
    <name type="common">Mosquito</name>
    <dbReference type="NCBI Taxonomy" id="43151"/>
    <lineage>
        <taxon>Eukaryota</taxon>
        <taxon>Metazoa</taxon>
        <taxon>Ecdysozoa</taxon>
        <taxon>Arthropoda</taxon>
        <taxon>Hexapoda</taxon>
        <taxon>Insecta</taxon>
        <taxon>Pterygota</taxon>
        <taxon>Neoptera</taxon>
        <taxon>Endopterygota</taxon>
        <taxon>Diptera</taxon>
        <taxon>Nematocera</taxon>
        <taxon>Culicoidea</taxon>
        <taxon>Culicidae</taxon>
        <taxon>Anophelinae</taxon>
        <taxon>Anopheles</taxon>
    </lineage>
</organism>
<keyword evidence="1" id="KW-0732">Signal</keyword>
<feature type="chain" id="PRO_5014656449" evidence="1">
    <location>
        <begin position="17"/>
        <end position="109"/>
    </location>
</feature>
<evidence type="ECO:0000256" key="1">
    <source>
        <dbReference type="SAM" id="SignalP"/>
    </source>
</evidence>
<reference evidence="2" key="1">
    <citation type="submission" date="2018-01" db="EMBL/GenBank/DDBJ databases">
        <title>An insight into the sialome of Amazonian anophelines.</title>
        <authorList>
            <person name="Ribeiro J.M."/>
            <person name="Scarpassa V."/>
            <person name="Calvo E."/>
        </authorList>
    </citation>
    <scope>NUCLEOTIDE SEQUENCE</scope>
</reference>
<dbReference type="AlphaFoldDB" id="A0A2M4D3A5"/>
<evidence type="ECO:0000313" key="2">
    <source>
        <dbReference type="EMBL" id="MBW72064.1"/>
    </source>
</evidence>
<proteinExistence type="predicted"/>
<protein>
    <submittedName>
        <fullName evidence="2">Putative secreted protein</fullName>
    </submittedName>
</protein>
<accession>A0A2M4D3A5</accession>
<sequence>MYILLLLLLLTIHTRHQPEASVWYRIRWRRAQHATSSNSTRSKSVHWPDGTPTTVLHHHHPWWVTLREPHHQLTDATLCAGGKLHRSLYPAIDDGANGKGSCADVTGRQ</sequence>